<dbReference type="Proteomes" id="UP000183376">
    <property type="component" value="Chromosome I"/>
</dbReference>
<name>A0A1G9YA62_ALLAB</name>
<dbReference type="EMBL" id="LT629701">
    <property type="protein sequence ID" value="SDN05942.1"/>
    <property type="molecule type" value="Genomic_DNA"/>
</dbReference>
<accession>A0A1G9YA62</accession>
<evidence type="ECO:0000256" key="2">
    <source>
        <dbReference type="SAM" id="MobiDB-lite"/>
    </source>
</evidence>
<reference evidence="4 5" key="1">
    <citation type="submission" date="2016-10" db="EMBL/GenBank/DDBJ databases">
        <authorList>
            <person name="de Groot N.N."/>
        </authorList>
    </citation>
    <scope>NUCLEOTIDE SEQUENCE [LARGE SCALE GENOMIC DNA]</scope>
    <source>
        <strain evidence="4 5">DSM 44149</strain>
    </source>
</reference>
<dbReference type="InterPro" id="IPR027417">
    <property type="entry name" value="P-loop_NTPase"/>
</dbReference>
<dbReference type="GO" id="GO:0016887">
    <property type="term" value="F:ATP hydrolysis activity"/>
    <property type="evidence" value="ECO:0007669"/>
    <property type="project" value="InterPro"/>
</dbReference>
<dbReference type="RefSeq" id="WP_052408004.1">
    <property type="nucleotide sequence ID" value="NZ_JOEF01000030.1"/>
</dbReference>
<dbReference type="CDD" id="cd01130">
    <property type="entry name" value="VirB11-like_ATPase"/>
    <property type="match status" value="1"/>
</dbReference>
<gene>
    <name evidence="4" type="ORF">SAMN04489726_4692</name>
</gene>
<dbReference type="eggNOG" id="COG4962">
    <property type="taxonomic scope" value="Bacteria"/>
</dbReference>
<evidence type="ECO:0000313" key="5">
    <source>
        <dbReference type="Proteomes" id="UP000183376"/>
    </source>
</evidence>
<organism evidence="4 5">
    <name type="scientific">Allokutzneria albata</name>
    <name type="common">Kibdelosporangium albatum</name>
    <dbReference type="NCBI Taxonomy" id="211114"/>
    <lineage>
        <taxon>Bacteria</taxon>
        <taxon>Bacillati</taxon>
        <taxon>Actinomycetota</taxon>
        <taxon>Actinomycetes</taxon>
        <taxon>Pseudonocardiales</taxon>
        <taxon>Pseudonocardiaceae</taxon>
        <taxon>Allokutzneria</taxon>
    </lineage>
</organism>
<dbReference type="OrthoDB" id="9810761at2"/>
<evidence type="ECO:0000259" key="3">
    <source>
        <dbReference type="Pfam" id="PF00437"/>
    </source>
</evidence>
<dbReference type="Pfam" id="PF00437">
    <property type="entry name" value="T2SSE"/>
    <property type="match status" value="1"/>
</dbReference>
<protein>
    <submittedName>
        <fullName evidence="4">Pilus assembly protein, ATPase of CpaF family</fullName>
    </submittedName>
</protein>
<dbReference type="InterPro" id="IPR050921">
    <property type="entry name" value="T4SS_GSP_E_ATPase"/>
</dbReference>
<evidence type="ECO:0000256" key="1">
    <source>
        <dbReference type="ARBA" id="ARBA00006611"/>
    </source>
</evidence>
<feature type="domain" description="Bacterial type II secretion system protein E" evidence="3">
    <location>
        <begin position="109"/>
        <end position="379"/>
    </location>
</feature>
<feature type="compositionally biased region" description="Basic and acidic residues" evidence="2">
    <location>
        <begin position="15"/>
        <end position="25"/>
    </location>
</feature>
<evidence type="ECO:0000313" key="4">
    <source>
        <dbReference type="EMBL" id="SDN05942.1"/>
    </source>
</evidence>
<dbReference type="STRING" id="211114.SAMN04489726_4692"/>
<proteinExistence type="inferred from homology"/>
<sequence>MTASEQQRLPGPADLPHRSPGDAEARARLRQRLRTEITAGLAERVAADEAAGRPPLTAQERRVLAEQLGRRVADAQACSELGRGGVLLDHEIEQRVLVGVLDDLLGLGGLEPLLADEAIENINITGCDRVFVRYHDGRRARLAPVVATDGELVELIRELAARSGVEERRFDRAAPIVNLVLADGARLSAVMAVTARPSLSIRRHRLRHVSLAQLRANGTITVALENLLGAMVRARKNIVISGAAAAGKTTLLRALAAEIPVWERLITVEDVAELRLDDDARHPDRVALQAREPNVEGVGAVSAAELVWQSLRMSPDRVLVGEVRGAEVIPMLAAMSMGTDGSLSTVHASASDGVFLKLAAYAAQAERLPFEATAALIAAGVDMVVHLDSPRGQPSARVVSSIREVTGVDGAQVISNEIWAPGPDRRAVPAAPLRERTVEQLCDYGYNPALASSSGWSP</sequence>
<comment type="similarity">
    <text evidence="1">Belongs to the GSP E family.</text>
</comment>
<dbReference type="PANTHER" id="PTHR30486">
    <property type="entry name" value="TWITCHING MOTILITY PROTEIN PILT"/>
    <property type="match status" value="1"/>
</dbReference>
<dbReference type="Gene3D" id="3.30.450.380">
    <property type="match status" value="1"/>
</dbReference>
<dbReference type="Gene3D" id="3.40.50.300">
    <property type="entry name" value="P-loop containing nucleotide triphosphate hydrolases"/>
    <property type="match status" value="1"/>
</dbReference>
<dbReference type="SUPFAM" id="SSF52540">
    <property type="entry name" value="P-loop containing nucleoside triphosphate hydrolases"/>
    <property type="match status" value="1"/>
</dbReference>
<dbReference type="PANTHER" id="PTHR30486:SF6">
    <property type="entry name" value="TYPE IV PILUS RETRACTATION ATPASE PILT"/>
    <property type="match status" value="1"/>
</dbReference>
<keyword evidence="5" id="KW-1185">Reference proteome</keyword>
<dbReference type="AlphaFoldDB" id="A0A1G9YA62"/>
<feature type="region of interest" description="Disordered" evidence="2">
    <location>
        <begin position="1"/>
        <end position="25"/>
    </location>
</feature>
<dbReference type="InterPro" id="IPR001482">
    <property type="entry name" value="T2SS/T4SS_dom"/>
</dbReference>